<evidence type="ECO:0000313" key="6">
    <source>
        <dbReference type="Proteomes" id="UP001472074"/>
    </source>
</evidence>
<keyword evidence="6" id="KW-1185">Reference proteome</keyword>
<organism evidence="5 6">
    <name type="scientific">Cytobacillus pseudoceanisediminis</name>
    <dbReference type="NCBI Taxonomy" id="3051614"/>
    <lineage>
        <taxon>Bacteria</taxon>
        <taxon>Bacillati</taxon>
        <taxon>Bacillota</taxon>
        <taxon>Bacilli</taxon>
        <taxon>Bacillales</taxon>
        <taxon>Bacillaceae</taxon>
        <taxon>Cytobacillus</taxon>
    </lineage>
</organism>
<dbReference type="InterPro" id="IPR020946">
    <property type="entry name" value="Flavin_mOase-like"/>
</dbReference>
<evidence type="ECO:0000256" key="3">
    <source>
        <dbReference type="ARBA" id="ARBA00022827"/>
    </source>
</evidence>
<dbReference type="InterPro" id="IPR000960">
    <property type="entry name" value="Flavin_mOase"/>
</dbReference>
<evidence type="ECO:0000313" key="5">
    <source>
        <dbReference type="EMBL" id="WZP10164.1"/>
    </source>
</evidence>
<dbReference type="InterPro" id="IPR036188">
    <property type="entry name" value="FAD/NAD-bd_sf"/>
</dbReference>
<reference evidence="5 6" key="1">
    <citation type="submission" date="2024-04" db="EMBL/GenBank/DDBJ databases">
        <title>Screening of coral probiotics and analysis of their probiotic properties.</title>
        <authorList>
            <person name="Wang S."/>
        </authorList>
    </citation>
    <scope>NUCLEOTIDE SEQUENCE [LARGE SCALE GENOMIC DNA]</scope>
    <source>
        <strain evidence="5 6">GXU-Z9</strain>
    </source>
</reference>
<dbReference type="RefSeq" id="WP_083390506.1">
    <property type="nucleotide sequence ID" value="NZ_CP151651.1"/>
</dbReference>
<keyword evidence="3" id="KW-0274">FAD</keyword>
<dbReference type="PANTHER" id="PTHR43539:SF78">
    <property type="entry name" value="FLAVIN-CONTAINING MONOOXYGENASE"/>
    <property type="match status" value="1"/>
</dbReference>
<accession>A0ABZ2ZPW9</accession>
<proteinExistence type="inferred from homology"/>
<sequence>MAIIGGGQAGLAMGYYLKKENVSFVILEKTGDAGDSWRKRYHSLVLFTPRRYSSLPGLQMGGSSNELPAKDEMADYLIDYVKHFDLPVMLNTNVIKLNKQPDGSFLLETNSGKMIAKQVIIATGAFQKPYIPNAIKKGANTFQLHSSEYHSPGEVPGSKILVVGGGNSGAQIAVELAKDKSVTIAVGHSMKFLPLTILGRSVFYWLDKLGLLFAGKDTGKGSWFQKQKDPIFGKELKELIKIKKVDVKPKVLHINDTEVLFEDQTRRKFDSIIWSTGFVPSYDWINIKGVISNEGKPIHKRGITEVKGLYFIGLPWQYQRGSALICGVGLDAEYLLSAILSIRSQKSGCLC</sequence>
<dbReference type="EMBL" id="CP151651">
    <property type="protein sequence ID" value="WZP10164.1"/>
    <property type="molecule type" value="Genomic_DNA"/>
</dbReference>
<keyword evidence="4 5" id="KW-0560">Oxidoreductase</keyword>
<dbReference type="EC" id="1.14.13.-" evidence="5"/>
<gene>
    <name evidence="5" type="ORF">AADC60_04130</name>
</gene>
<dbReference type="Gene3D" id="3.50.50.60">
    <property type="entry name" value="FAD/NAD(P)-binding domain"/>
    <property type="match status" value="1"/>
</dbReference>
<dbReference type="GO" id="GO:0016491">
    <property type="term" value="F:oxidoreductase activity"/>
    <property type="evidence" value="ECO:0007669"/>
    <property type="project" value="UniProtKB-KW"/>
</dbReference>
<name>A0ABZ2ZPW9_9BACI</name>
<dbReference type="SUPFAM" id="SSF51905">
    <property type="entry name" value="FAD/NAD(P)-binding domain"/>
    <property type="match status" value="2"/>
</dbReference>
<dbReference type="Pfam" id="PF00743">
    <property type="entry name" value="FMO-like"/>
    <property type="match status" value="1"/>
</dbReference>
<evidence type="ECO:0000256" key="2">
    <source>
        <dbReference type="ARBA" id="ARBA00022630"/>
    </source>
</evidence>
<dbReference type="PRINTS" id="PR00368">
    <property type="entry name" value="FADPNR"/>
</dbReference>
<dbReference type="PANTHER" id="PTHR43539">
    <property type="entry name" value="FLAVIN-BINDING MONOOXYGENASE-LIKE PROTEIN (AFU_ORTHOLOGUE AFUA_4G09220)"/>
    <property type="match status" value="1"/>
</dbReference>
<dbReference type="PRINTS" id="PR00469">
    <property type="entry name" value="PNDRDTASEII"/>
</dbReference>
<keyword evidence="2" id="KW-0285">Flavoprotein</keyword>
<dbReference type="Proteomes" id="UP001472074">
    <property type="component" value="Chromosome"/>
</dbReference>
<comment type="similarity">
    <text evidence="1">Belongs to the FAD-binding monooxygenase family.</text>
</comment>
<dbReference type="Pfam" id="PF13738">
    <property type="entry name" value="Pyr_redox_3"/>
    <property type="match status" value="1"/>
</dbReference>
<dbReference type="InterPro" id="IPR050982">
    <property type="entry name" value="Auxin_biosynth/cation_transpt"/>
</dbReference>
<evidence type="ECO:0000256" key="4">
    <source>
        <dbReference type="ARBA" id="ARBA00023002"/>
    </source>
</evidence>
<dbReference type="PIRSF" id="PIRSF000332">
    <property type="entry name" value="FMO"/>
    <property type="match status" value="1"/>
</dbReference>
<protein>
    <submittedName>
        <fullName evidence="5">NAD(P)/FAD-dependent oxidoreductase</fullName>
        <ecNumber evidence="5">1.14.13.-</ecNumber>
    </submittedName>
</protein>
<evidence type="ECO:0000256" key="1">
    <source>
        <dbReference type="ARBA" id="ARBA00010139"/>
    </source>
</evidence>